<dbReference type="EMBL" id="CP114584">
    <property type="protein sequence ID" value="WBA13964.1"/>
    <property type="molecule type" value="Genomic_DNA"/>
</dbReference>
<proteinExistence type="predicted"/>
<organism evidence="3 4">
    <name type="scientific">Salinivibrio proteolyticus</name>
    <dbReference type="NCBI Taxonomy" id="334715"/>
    <lineage>
        <taxon>Bacteria</taxon>
        <taxon>Pseudomonadati</taxon>
        <taxon>Pseudomonadota</taxon>
        <taxon>Gammaproteobacteria</taxon>
        <taxon>Vibrionales</taxon>
        <taxon>Vibrionaceae</taxon>
        <taxon>Salinivibrio</taxon>
    </lineage>
</organism>
<dbReference type="SUPFAM" id="SSF53328">
    <property type="entry name" value="Formyltransferase"/>
    <property type="match status" value="1"/>
</dbReference>
<reference evidence="3" key="1">
    <citation type="submission" date="2022-09" db="EMBL/GenBank/DDBJ databases">
        <authorList>
            <person name="Li Z.-J."/>
        </authorList>
    </citation>
    <scope>NUCLEOTIDE SEQUENCE</scope>
    <source>
        <strain evidence="3">TGB10</strain>
    </source>
</reference>
<dbReference type="RefSeq" id="WP_269597324.1">
    <property type="nucleotide sequence ID" value="NZ_CP114584.1"/>
</dbReference>
<dbReference type="SUPFAM" id="SSF50486">
    <property type="entry name" value="FMT C-terminal domain-like"/>
    <property type="match status" value="1"/>
</dbReference>
<evidence type="ECO:0000259" key="1">
    <source>
        <dbReference type="Pfam" id="PF00551"/>
    </source>
</evidence>
<dbReference type="PANTHER" id="PTHR11138:SF5">
    <property type="entry name" value="METHIONYL-TRNA FORMYLTRANSFERASE, MITOCHONDRIAL"/>
    <property type="match status" value="1"/>
</dbReference>
<gene>
    <name evidence="3" type="ORF">N7E60_09515</name>
</gene>
<name>A0ABY7LBT9_9GAMM</name>
<dbReference type="PANTHER" id="PTHR11138">
    <property type="entry name" value="METHIONYL-TRNA FORMYLTRANSFERASE"/>
    <property type="match status" value="1"/>
</dbReference>
<sequence>MAKVTLFCMTEKSINVLDNILPHYSSWVDKVVVSRDKNVQYDYYEEITKVCKHFGVPFFDKSDVFTVDSDYCIAIGWRWLIDAKQSKLIVFHDSLLPRYRGFSPVISALINGEEKIGATALYASKDYDRGAILYQESVNITYPIKIQQAIDIISSLYAKIAVKIFERILMNEIIPSLEQDESYATYSLWRDENDYFVDWSLDARVIRRFIDAVGFPYKYAKTIVGDNCYRILEAEALEDVVVENRTPGKIIFKEENNPVVVCGSGLLKITKMKCDKTGRDPLHEINFRSRFSSYK</sequence>
<keyword evidence="4" id="KW-1185">Reference proteome</keyword>
<accession>A0ABY7LBT9</accession>
<dbReference type="InterPro" id="IPR011034">
    <property type="entry name" value="Formyl_transferase-like_C_sf"/>
</dbReference>
<dbReference type="Gene3D" id="3.40.50.12230">
    <property type="match status" value="1"/>
</dbReference>
<feature type="domain" description="Formyl transferase C-terminal" evidence="2">
    <location>
        <begin position="192"/>
        <end position="274"/>
    </location>
</feature>
<evidence type="ECO:0000313" key="4">
    <source>
        <dbReference type="Proteomes" id="UP001164676"/>
    </source>
</evidence>
<dbReference type="Pfam" id="PF00551">
    <property type="entry name" value="Formyl_trans_N"/>
    <property type="match status" value="1"/>
</dbReference>
<dbReference type="InterPro" id="IPR005793">
    <property type="entry name" value="Formyl_trans_C"/>
</dbReference>
<dbReference type="Pfam" id="PF02911">
    <property type="entry name" value="Formyl_trans_C"/>
    <property type="match status" value="1"/>
</dbReference>
<feature type="domain" description="Formyl transferase N-terminal" evidence="1">
    <location>
        <begin position="80"/>
        <end position="141"/>
    </location>
</feature>
<protein>
    <submittedName>
        <fullName evidence="3">Formyltransferase family protein</fullName>
    </submittedName>
</protein>
<dbReference type="Proteomes" id="UP001164676">
    <property type="component" value="Chromosome"/>
</dbReference>
<evidence type="ECO:0000259" key="2">
    <source>
        <dbReference type="Pfam" id="PF02911"/>
    </source>
</evidence>
<evidence type="ECO:0000313" key="3">
    <source>
        <dbReference type="EMBL" id="WBA13964.1"/>
    </source>
</evidence>
<dbReference type="InterPro" id="IPR002376">
    <property type="entry name" value="Formyl_transf_N"/>
</dbReference>
<dbReference type="InterPro" id="IPR036477">
    <property type="entry name" value="Formyl_transf_N_sf"/>
</dbReference>